<sequence>MIEMLKEEAKVIEKCLRANLMSNKESPLYNPADYRHGSRFLHKVETQVPVFNPLKYLYQGYPHLRDHVHHNWETYWYFDTQNLVQNQKGDAKYVYVDWKQIKGKLEVESSKCSAKALSVRPKLIMFGQSSKCSAKVLSVRLKIIAFGQSSKCSAKALSVRPKLIAFGQSSKCSAKALSARPKLIAFGQSSKCSAKALSARPKL</sequence>
<name>A0A0L9V4N8_PHAAN</name>
<dbReference type="Gramene" id="KOM50025">
    <property type="protein sequence ID" value="KOM50025"/>
    <property type="gene ID" value="LR48_Vigan08g085200"/>
</dbReference>
<accession>A0A0L9V4N8</accession>
<protein>
    <submittedName>
        <fullName evidence="1">Uncharacterized protein</fullName>
    </submittedName>
</protein>
<dbReference type="STRING" id="3914.A0A0L9V4N8"/>
<dbReference type="Proteomes" id="UP000053144">
    <property type="component" value="Chromosome 8"/>
</dbReference>
<gene>
    <name evidence="1" type="ORF">LR48_Vigan08g085200</name>
</gene>
<evidence type="ECO:0000313" key="2">
    <source>
        <dbReference type="Proteomes" id="UP000053144"/>
    </source>
</evidence>
<evidence type="ECO:0000313" key="1">
    <source>
        <dbReference type="EMBL" id="KOM50025.1"/>
    </source>
</evidence>
<organism evidence="1 2">
    <name type="scientific">Phaseolus angularis</name>
    <name type="common">Azuki bean</name>
    <name type="synonym">Vigna angularis</name>
    <dbReference type="NCBI Taxonomy" id="3914"/>
    <lineage>
        <taxon>Eukaryota</taxon>
        <taxon>Viridiplantae</taxon>
        <taxon>Streptophyta</taxon>
        <taxon>Embryophyta</taxon>
        <taxon>Tracheophyta</taxon>
        <taxon>Spermatophyta</taxon>
        <taxon>Magnoliopsida</taxon>
        <taxon>eudicotyledons</taxon>
        <taxon>Gunneridae</taxon>
        <taxon>Pentapetalae</taxon>
        <taxon>rosids</taxon>
        <taxon>fabids</taxon>
        <taxon>Fabales</taxon>
        <taxon>Fabaceae</taxon>
        <taxon>Papilionoideae</taxon>
        <taxon>50 kb inversion clade</taxon>
        <taxon>NPAAA clade</taxon>
        <taxon>indigoferoid/millettioid clade</taxon>
        <taxon>Phaseoleae</taxon>
        <taxon>Vigna</taxon>
    </lineage>
</organism>
<dbReference type="EMBL" id="CM003378">
    <property type="protein sequence ID" value="KOM50025.1"/>
    <property type="molecule type" value="Genomic_DNA"/>
</dbReference>
<dbReference type="AlphaFoldDB" id="A0A0L9V4N8"/>
<proteinExistence type="predicted"/>
<reference evidence="2" key="1">
    <citation type="journal article" date="2015" name="Proc. Natl. Acad. Sci. U.S.A.">
        <title>Genome sequencing of adzuki bean (Vigna angularis) provides insight into high starch and low fat accumulation and domestication.</title>
        <authorList>
            <person name="Yang K."/>
            <person name="Tian Z."/>
            <person name="Chen C."/>
            <person name="Luo L."/>
            <person name="Zhao B."/>
            <person name="Wang Z."/>
            <person name="Yu L."/>
            <person name="Li Y."/>
            <person name="Sun Y."/>
            <person name="Li W."/>
            <person name="Chen Y."/>
            <person name="Li Y."/>
            <person name="Zhang Y."/>
            <person name="Ai D."/>
            <person name="Zhao J."/>
            <person name="Shang C."/>
            <person name="Ma Y."/>
            <person name="Wu B."/>
            <person name="Wang M."/>
            <person name="Gao L."/>
            <person name="Sun D."/>
            <person name="Zhang P."/>
            <person name="Guo F."/>
            <person name="Wang W."/>
            <person name="Li Y."/>
            <person name="Wang J."/>
            <person name="Varshney R.K."/>
            <person name="Wang J."/>
            <person name="Ling H.Q."/>
            <person name="Wan P."/>
        </authorList>
    </citation>
    <scope>NUCLEOTIDE SEQUENCE</scope>
    <source>
        <strain evidence="2">cv. Jingnong 6</strain>
    </source>
</reference>